<protein>
    <recommendedName>
        <fullName evidence="1">YchJ-like middle NTF2-like domain-containing protein</fullName>
    </recommendedName>
</protein>
<sequence length="138" mass="15668">MKPTRPRECPCYSGARYSACCEPFHAGRAEAPTPEALMRSRYAAFALGLGGYLLETLSAGHPDRDLPPDDYVRQLSRAREKQRFMGLTILEASEDGDRGEVRFHARIFERGQDRSFTERSAFVREDGAWRYDSGEVDM</sequence>
<organism evidence="2 3">
    <name type="scientific">Pendulispora albinea</name>
    <dbReference type="NCBI Taxonomy" id="2741071"/>
    <lineage>
        <taxon>Bacteria</taxon>
        <taxon>Pseudomonadati</taxon>
        <taxon>Myxococcota</taxon>
        <taxon>Myxococcia</taxon>
        <taxon>Myxococcales</taxon>
        <taxon>Sorangiineae</taxon>
        <taxon>Pendulisporaceae</taxon>
        <taxon>Pendulispora</taxon>
    </lineage>
</organism>
<dbReference type="InterPro" id="IPR032710">
    <property type="entry name" value="NTF2-like_dom_sf"/>
</dbReference>
<dbReference type="EMBL" id="CP089984">
    <property type="protein sequence ID" value="WXB18916.1"/>
    <property type="molecule type" value="Genomic_DNA"/>
</dbReference>
<evidence type="ECO:0000313" key="3">
    <source>
        <dbReference type="Proteomes" id="UP001370348"/>
    </source>
</evidence>
<keyword evidence="3" id="KW-1185">Reference proteome</keyword>
<dbReference type="SUPFAM" id="SSF54427">
    <property type="entry name" value="NTF2-like"/>
    <property type="match status" value="1"/>
</dbReference>
<dbReference type="Gene3D" id="3.10.450.50">
    <property type="match status" value="1"/>
</dbReference>
<accession>A0ABZ2M8S5</accession>
<evidence type="ECO:0000313" key="2">
    <source>
        <dbReference type="EMBL" id="WXB18916.1"/>
    </source>
</evidence>
<evidence type="ECO:0000259" key="1">
    <source>
        <dbReference type="Pfam" id="PF17775"/>
    </source>
</evidence>
<dbReference type="PANTHER" id="PTHR33747:SF1">
    <property type="entry name" value="ADENYLATE CYCLASE-ASSOCIATED CAP C-TERMINAL DOMAIN-CONTAINING PROTEIN"/>
    <property type="match status" value="1"/>
</dbReference>
<proteinExistence type="predicted"/>
<feature type="domain" description="YchJ-like middle NTF2-like" evidence="1">
    <location>
        <begin position="33"/>
        <end position="134"/>
    </location>
</feature>
<dbReference type="RefSeq" id="WP_394828541.1">
    <property type="nucleotide sequence ID" value="NZ_CP089984.1"/>
</dbReference>
<name>A0ABZ2M8S5_9BACT</name>
<dbReference type="InterPro" id="IPR048469">
    <property type="entry name" value="YchJ-like_M"/>
</dbReference>
<gene>
    <name evidence="2" type="ORF">LZC94_16965</name>
</gene>
<dbReference type="Proteomes" id="UP001370348">
    <property type="component" value="Chromosome"/>
</dbReference>
<dbReference type="PANTHER" id="PTHR33747">
    <property type="entry name" value="UPF0225 PROTEIN SCO1677"/>
    <property type="match status" value="1"/>
</dbReference>
<dbReference type="Pfam" id="PF17775">
    <property type="entry name" value="YchJ_M-like"/>
    <property type="match status" value="1"/>
</dbReference>
<reference evidence="2 3" key="1">
    <citation type="submission" date="2021-12" db="EMBL/GenBank/DDBJ databases">
        <title>Discovery of the Pendulisporaceae a myxobacterial family with distinct sporulation behavior and unique specialized metabolism.</title>
        <authorList>
            <person name="Garcia R."/>
            <person name="Popoff A."/>
            <person name="Bader C.D."/>
            <person name="Loehr J."/>
            <person name="Walesch S."/>
            <person name="Walt C."/>
            <person name="Boldt J."/>
            <person name="Bunk B."/>
            <person name="Haeckl F.J.F.P.J."/>
            <person name="Gunesch A.P."/>
            <person name="Birkelbach J."/>
            <person name="Nuebel U."/>
            <person name="Pietschmann T."/>
            <person name="Bach T."/>
            <person name="Mueller R."/>
        </authorList>
    </citation>
    <scope>NUCLEOTIDE SEQUENCE [LARGE SCALE GENOMIC DNA]</scope>
    <source>
        <strain evidence="2 3">MSr11954</strain>
    </source>
</reference>